<dbReference type="AlphaFoldDB" id="A0AAE1B3R3"/>
<dbReference type="SUPFAM" id="SSF56112">
    <property type="entry name" value="Protein kinase-like (PK-like)"/>
    <property type="match status" value="1"/>
</dbReference>
<evidence type="ECO:0000313" key="13">
    <source>
        <dbReference type="EMBL" id="KAK3798948.1"/>
    </source>
</evidence>
<evidence type="ECO:0000256" key="3">
    <source>
        <dbReference type="ARBA" id="ARBA00022527"/>
    </source>
</evidence>
<evidence type="ECO:0000256" key="5">
    <source>
        <dbReference type="ARBA" id="ARBA00022741"/>
    </source>
</evidence>
<dbReference type="InterPro" id="IPR011009">
    <property type="entry name" value="Kinase-like_dom_sf"/>
</dbReference>
<name>A0AAE1B3R3_9GAST</name>
<dbReference type="Gene3D" id="3.30.200.20">
    <property type="entry name" value="Phosphorylase Kinase, domain 1"/>
    <property type="match status" value="1"/>
</dbReference>
<dbReference type="GO" id="GO:0004693">
    <property type="term" value="F:cyclin-dependent protein serine/threonine kinase activity"/>
    <property type="evidence" value="ECO:0007669"/>
    <property type="project" value="UniProtKB-EC"/>
</dbReference>
<dbReference type="GO" id="GO:0000307">
    <property type="term" value="C:cyclin-dependent protein kinase holoenzyme complex"/>
    <property type="evidence" value="ECO:0007669"/>
    <property type="project" value="TreeGrafter"/>
</dbReference>
<dbReference type="InterPro" id="IPR000719">
    <property type="entry name" value="Prot_kinase_dom"/>
</dbReference>
<organism evidence="13 14">
    <name type="scientific">Elysia crispata</name>
    <name type="common">lettuce slug</name>
    <dbReference type="NCBI Taxonomy" id="231223"/>
    <lineage>
        <taxon>Eukaryota</taxon>
        <taxon>Metazoa</taxon>
        <taxon>Spiralia</taxon>
        <taxon>Lophotrochozoa</taxon>
        <taxon>Mollusca</taxon>
        <taxon>Gastropoda</taxon>
        <taxon>Heterobranchia</taxon>
        <taxon>Euthyneura</taxon>
        <taxon>Panpulmonata</taxon>
        <taxon>Sacoglossa</taxon>
        <taxon>Placobranchoidea</taxon>
        <taxon>Plakobranchidae</taxon>
        <taxon>Elysia</taxon>
    </lineage>
</organism>
<feature type="domain" description="Protein kinase" evidence="12">
    <location>
        <begin position="128"/>
        <end position="437"/>
    </location>
</feature>
<dbReference type="GO" id="GO:0030332">
    <property type="term" value="F:cyclin binding"/>
    <property type="evidence" value="ECO:0007669"/>
    <property type="project" value="TreeGrafter"/>
</dbReference>
<comment type="catalytic activity">
    <reaction evidence="9">
        <text>L-seryl-[protein] + ATP = O-phospho-L-seryl-[protein] + ADP + H(+)</text>
        <dbReference type="Rhea" id="RHEA:17989"/>
        <dbReference type="Rhea" id="RHEA-COMP:9863"/>
        <dbReference type="Rhea" id="RHEA-COMP:11604"/>
        <dbReference type="ChEBI" id="CHEBI:15378"/>
        <dbReference type="ChEBI" id="CHEBI:29999"/>
        <dbReference type="ChEBI" id="CHEBI:30616"/>
        <dbReference type="ChEBI" id="CHEBI:83421"/>
        <dbReference type="ChEBI" id="CHEBI:456216"/>
        <dbReference type="EC" id="2.7.11.22"/>
    </reaction>
</comment>
<keyword evidence="7 10" id="KW-0067">ATP-binding</keyword>
<evidence type="ECO:0000256" key="8">
    <source>
        <dbReference type="ARBA" id="ARBA00047811"/>
    </source>
</evidence>
<keyword evidence="6" id="KW-0418">Kinase</keyword>
<evidence type="ECO:0000256" key="7">
    <source>
        <dbReference type="ARBA" id="ARBA00022840"/>
    </source>
</evidence>
<dbReference type="PROSITE" id="PS00107">
    <property type="entry name" value="PROTEIN_KINASE_ATP"/>
    <property type="match status" value="1"/>
</dbReference>
<feature type="compositionally biased region" description="Low complexity" evidence="11">
    <location>
        <begin position="1"/>
        <end position="27"/>
    </location>
</feature>
<feature type="compositionally biased region" description="Basic residues" evidence="11">
    <location>
        <begin position="100"/>
        <end position="110"/>
    </location>
</feature>
<evidence type="ECO:0000256" key="9">
    <source>
        <dbReference type="ARBA" id="ARBA00048367"/>
    </source>
</evidence>
<accession>A0AAE1B3R3</accession>
<evidence type="ECO:0000256" key="1">
    <source>
        <dbReference type="ARBA" id="ARBA00006485"/>
    </source>
</evidence>
<dbReference type="Pfam" id="PF00069">
    <property type="entry name" value="Pkinase"/>
    <property type="match status" value="1"/>
</dbReference>
<keyword evidence="14" id="KW-1185">Reference proteome</keyword>
<dbReference type="EC" id="2.7.11.22" evidence="2"/>
<proteinExistence type="inferred from homology"/>
<evidence type="ECO:0000259" key="12">
    <source>
        <dbReference type="PROSITE" id="PS50011"/>
    </source>
</evidence>
<evidence type="ECO:0000256" key="2">
    <source>
        <dbReference type="ARBA" id="ARBA00012425"/>
    </source>
</evidence>
<dbReference type="GO" id="GO:0010389">
    <property type="term" value="P:regulation of G2/M transition of mitotic cell cycle"/>
    <property type="evidence" value="ECO:0007669"/>
    <property type="project" value="TreeGrafter"/>
</dbReference>
<keyword evidence="5 10" id="KW-0547">Nucleotide-binding</keyword>
<dbReference type="PROSITE" id="PS50011">
    <property type="entry name" value="PROTEIN_KINASE_DOM"/>
    <property type="match status" value="1"/>
</dbReference>
<evidence type="ECO:0000256" key="10">
    <source>
        <dbReference type="PROSITE-ProRule" id="PRU10141"/>
    </source>
</evidence>
<dbReference type="GO" id="GO:0005634">
    <property type="term" value="C:nucleus"/>
    <property type="evidence" value="ECO:0007669"/>
    <property type="project" value="TreeGrafter"/>
</dbReference>
<dbReference type="Proteomes" id="UP001283361">
    <property type="component" value="Unassembled WGS sequence"/>
</dbReference>
<evidence type="ECO:0000313" key="14">
    <source>
        <dbReference type="Proteomes" id="UP001283361"/>
    </source>
</evidence>
<keyword evidence="4" id="KW-0808">Transferase</keyword>
<dbReference type="GO" id="GO:0005737">
    <property type="term" value="C:cytoplasm"/>
    <property type="evidence" value="ECO:0007669"/>
    <property type="project" value="TreeGrafter"/>
</dbReference>
<dbReference type="GO" id="GO:0000082">
    <property type="term" value="P:G1/S transition of mitotic cell cycle"/>
    <property type="evidence" value="ECO:0007669"/>
    <property type="project" value="TreeGrafter"/>
</dbReference>
<dbReference type="EMBL" id="JAWDGP010000609">
    <property type="protein sequence ID" value="KAK3798948.1"/>
    <property type="molecule type" value="Genomic_DNA"/>
</dbReference>
<comment type="caution">
    <text evidence="13">The sequence shown here is derived from an EMBL/GenBank/DDBJ whole genome shotgun (WGS) entry which is preliminary data.</text>
</comment>
<comment type="catalytic activity">
    <reaction evidence="8">
        <text>L-threonyl-[protein] + ATP = O-phospho-L-threonyl-[protein] + ADP + H(+)</text>
        <dbReference type="Rhea" id="RHEA:46608"/>
        <dbReference type="Rhea" id="RHEA-COMP:11060"/>
        <dbReference type="Rhea" id="RHEA-COMP:11605"/>
        <dbReference type="ChEBI" id="CHEBI:15378"/>
        <dbReference type="ChEBI" id="CHEBI:30013"/>
        <dbReference type="ChEBI" id="CHEBI:30616"/>
        <dbReference type="ChEBI" id="CHEBI:61977"/>
        <dbReference type="ChEBI" id="CHEBI:456216"/>
        <dbReference type="EC" id="2.7.11.22"/>
    </reaction>
</comment>
<sequence length="556" mass="64816">MPSPQLQQQQPVVAAAAAPPHQLQQQLQHHHHPHQQQQTQQTQVLQPLKQQPQVLQPSRQQQQQHQQHFLQHSQPQPQQHSPRHPQQTQSKCHANQQSQQHHHHHHHHHQQQQQQQQRAQKESNERYYEILAHVGSGAYGQVFKARDPARENVIVAIKQIRICRSRHSHEKGMPMAAIREISLLKQLETREHPNIVQLLDVHHQDISDSDICLSLVFEFIDQDLNTYLERCPPPGLGPDRIRCHSLNHGDTKFVNGDGRVNIKEIDKGIKNKFNWSWLEEKDTCQSTLEMRMSLALRSASHESTAKGNKKRVLNVLVSYFNNEVGERCTDHYFSLEMTIVNSDTVFEAVSRQMLKDGIPFDYLIESIDRWLSLYDTTECLLELQDQLTVFYFLWLSKQDQKIYKDTVIDILKKNTDPDKRPEVWSILKRLKTKNLTVAGKTRKQRIVEKLFFKRKQVFFLTNVVTATLPLFKSFTLIFEQKVPVVHKLHDKVLETLRALLASFLKLESLSDKKLLSINPEDKSHHRPLKSIYTGKEASSVLSTMHLEDKTALLRHF</sequence>
<evidence type="ECO:0000256" key="4">
    <source>
        <dbReference type="ARBA" id="ARBA00022679"/>
    </source>
</evidence>
<comment type="similarity">
    <text evidence="1">Belongs to the protein kinase superfamily. CMGC Ser/Thr protein kinase family. CDC2/CDKX subfamily.</text>
</comment>
<dbReference type="InterPro" id="IPR050108">
    <property type="entry name" value="CDK"/>
</dbReference>
<keyword evidence="3" id="KW-0723">Serine/threonine-protein kinase</keyword>
<dbReference type="GO" id="GO:0007165">
    <property type="term" value="P:signal transduction"/>
    <property type="evidence" value="ECO:0007669"/>
    <property type="project" value="TreeGrafter"/>
</dbReference>
<dbReference type="PANTHER" id="PTHR24056">
    <property type="entry name" value="CELL DIVISION PROTEIN KINASE"/>
    <property type="match status" value="1"/>
</dbReference>
<protein>
    <recommendedName>
        <fullName evidence="2">cyclin-dependent kinase</fullName>
        <ecNumber evidence="2">2.7.11.22</ecNumber>
    </recommendedName>
</protein>
<dbReference type="PANTHER" id="PTHR24056:SF472">
    <property type="entry name" value="CYCLIN-DEPENDENT KINASE 4, ISOFORM A"/>
    <property type="match status" value="1"/>
</dbReference>
<evidence type="ECO:0000256" key="6">
    <source>
        <dbReference type="ARBA" id="ARBA00022777"/>
    </source>
</evidence>
<dbReference type="GO" id="GO:0010468">
    <property type="term" value="P:regulation of gene expression"/>
    <property type="evidence" value="ECO:0007669"/>
    <property type="project" value="TreeGrafter"/>
</dbReference>
<feature type="region of interest" description="Disordered" evidence="11">
    <location>
        <begin position="1"/>
        <end position="124"/>
    </location>
</feature>
<dbReference type="InterPro" id="IPR017441">
    <property type="entry name" value="Protein_kinase_ATP_BS"/>
</dbReference>
<evidence type="ECO:0000256" key="11">
    <source>
        <dbReference type="SAM" id="MobiDB-lite"/>
    </source>
</evidence>
<dbReference type="GO" id="GO:0005524">
    <property type="term" value="F:ATP binding"/>
    <property type="evidence" value="ECO:0007669"/>
    <property type="project" value="UniProtKB-UniRule"/>
</dbReference>
<feature type="binding site" evidence="10">
    <location>
        <position position="158"/>
    </location>
    <ligand>
        <name>ATP</name>
        <dbReference type="ChEBI" id="CHEBI:30616"/>
    </ligand>
</feature>
<reference evidence="13" key="1">
    <citation type="journal article" date="2023" name="G3 (Bethesda)">
        <title>A reference genome for the long-term kleptoplast-retaining sea slug Elysia crispata morphotype clarki.</title>
        <authorList>
            <person name="Eastman K.E."/>
            <person name="Pendleton A.L."/>
            <person name="Shaikh M.A."/>
            <person name="Suttiyut T."/>
            <person name="Ogas R."/>
            <person name="Tomko P."/>
            <person name="Gavelis G."/>
            <person name="Widhalm J.R."/>
            <person name="Wisecaver J.H."/>
        </authorList>
    </citation>
    <scope>NUCLEOTIDE SEQUENCE</scope>
    <source>
        <strain evidence="13">ECLA1</strain>
    </source>
</reference>
<feature type="compositionally biased region" description="Low complexity" evidence="11">
    <location>
        <begin position="35"/>
        <end position="90"/>
    </location>
</feature>
<dbReference type="FunFam" id="3.30.200.20:FF:000124">
    <property type="entry name" value="Cyclin-dependent kinase 4"/>
    <property type="match status" value="1"/>
</dbReference>
<gene>
    <name evidence="13" type="ORF">RRG08_016025</name>
</gene>